<protein>
    <recommendedName>
        <fullName evidence="1">HNH nuclease domain-containing protein</fullName>
    </recommendedName>
</protein>
<evidence type="ECO:0000313" key="2">
    <source>
        <dbReference type="EMBL" id="NYJ01307.1"/>
    </source>
</evidence>
<dbReference type="InterPro" id="IPR003615">
    <property type="entry name" value="HNH_nuc"/>
</dbReference>
<reference evidence="2 3" key="1">
    <citation type="submission" date="2020-07" db="EMBL/GenBank/DDBJ databases">
        <title>Sequencing the genomes of 1000 actinobacteria strains.</title>
        <authorList>
            <person name="Klenk H.-P."/>
        </authorList>
    </citation>
    <scope>NUCLEOTIDE SEQUENCE [LARGE SCALE GENOMIC DNA]</scope>
    <source>
        <strain evidence="2 3">DSM 103833</strain>
    </source>
</reference>
<dbReference type="GO" id="GO:0004519">
    <property type="term" value="F:endonuclease activity"/>
    <property type="evidence" value="ECO:0007669"/>
    <property type="project" value="InterPro"/>
</dbReference>
<dbReference type="AlphaFoldDB" id="A0A853C2B4"/>
<sequence length="488" mass="52355">MRKVKARRRYVCRSVDLAGFGSTRRQAARARSNKCSIEWSMASRTTLSAQQISDLRAALVAGGLPGDPAEKVSLIAELEELKSSICAIQAEATVSYDAARRSAEAAQGVPARRQGRGVAAEIALARKESPHRGQALLGFAKSMRADTPHLLARLKDGTLNEFRAMLAARELACLDRDDRAVADEALFAGPEALEGLGTRKLVGKVRRLVCELDPAAVVRRRANAVSDRHVSLRPAPDTMTYLTTLLPVAQGVSVYAALTRDAASLQAAGDPRSKGQLMSDLLVSRITGVPMNDGETPPAVPVGINLVMADTTLVGGNEPALLETETIPAEIARLLAAHALAQSSDLDNWIRRLYADTTGRLVAMTSKQRTFPQGLAELLKLKTHSTCANPRCDAPVRHIDHITPVEQGGATTADNGQGTCEACNHAKQAPGWHQTPIDTGPGGVETITPTGHRYRSHAPPLPEPARPDWISEIERTLRVTIDDYMLAG</sequence>
<feature type="domain" description="HNH nuclease" evidence="1">
    <location>
        <begin position="374"/>
        <end position="425"/>
    </location>
</feature>
<dbReference type="Proteomes" id="UP000530424">
    <property type="component" value="Unassembled WGS sequence"/>
</dbReference>
<dbReference type="CDD" id="cd00085">
    <property type="entry name" value="HNHc"/>
    <property type="match status" value="1"/>
</dbReference>
<dbReference type="InterPro" id="IPR002711">
    <property type="entry name" value="HNH"/>
</dbReference>
<dbReference type="Gene3D" id="1.10.30.50">
    <property type="match status" value="1"/>
</dbReference>
<keyword evidence="3" id="KW-1185">Reference proteome</keyword>
<organism evidence="2 3">
    <name type="scientific">Nocardioides thalensis</name>
    <dbReference type="NCBI Taxonomy" id="1914755"/>
    <lineage>
        <taxon>Bacteria</taxon>
        <taxon>Bacillati</taxon>
        <taxon>Actinomycetota</taxon>
        <taxon>Actinomycetes</taxon>
        <taxon>Propionibacteriales</taxon>
        <taxon>Nocardioidaceae</taxon>
        <taxon>Nocardioides</taxon>
    </lineage>
</organism>
<dbReference type="RefSeq" id="WP_179667805.1">
    <property type="nucleotide sequence ID" value="NZ_JACCFP010000001.1"/>
</dbReference>
<evidence type="ECO:0000313" key="3">
    <source>
        <dbReference type="Proteomes" id="UP000530424"/>
    </source>
</evidence>
<dbReference type="EMBL" id="JACCFP010000001">
    <property type="protein sequence ID" value="NYJ01307.1"/>
    <property type="molecule type" value="Genomic_DNA"/>
</dbReference>
<name>A0A853C2B4_9ACTN</name>
<dbReference type="Pfam" id="PF01844">
    <property type="entry name" value="HNH"/>
    <property type="match status" value="1"/>
</dbReference>
<gene>
    <name evidence="2" type="ORF">HNR19_002005</name>
</gene>
<accession>A0A853C2B4</accession>
<dbReference type="SMART" id="SM00507">
    <property type="entry name" value="HNHc"/>
    <property type="match status" value="1"/>
</dbReference>
<dbReference type="GO" id="GO:0003676">
    <property type="term" value="F:nucleic acid binding"/>
    <property type="evidence" value="ECO:0007669"/>
    <property type="project" value="InterPro"/>
</dbReference>
<evidence type="ECO:0000259" key="1">
    <source>
        <dbReference type="SMART" id="SM00507"/>
    </source>
</evidence>
<comment type="caution">
    <text evidence="2">The sequence shown here is derived from an EMBL/GenBank/DDBJ whole genome shotgun (WGS) entry which is preliminary data.</text>
</comment>
<dbReference type="GO" id="GO:0008270">
    <property type="term" value="F:zinc ion binding"/>
    <property type="evidence" value="ECO:0007669"/>
    <property type="project" value="InterPro"/>
</dbReference>
<proteinExistence type="predicted"/>